<gene>
    <name evidence="2" type="ORF">SAMN06265337_2204</name>
</gene>
<keyword evidence="3" id="KW-1185">Reference proteome</keyword>
<sequence>MLLVTLKAFLNRNDGRYAPEWGNGFFGLLFLGFLSVLSFLYIWQPYQKSVDIQAHQQITTALVDRISSEASKRTMYYAEYQYMFAGQHFRGKALLPETQAADAMTFNTQMFRGRKFLLLLSTVHPENSLMDVNCPQ</sequence>
<reference evidence="3" key="1">
    <citation type="submission" date="2017-06" db="EMBL/GenBank/DDBJ databases">
        <authorList>
            <person name="Varghese N."/>
            <person name="Submissions S."/>
        </authorList>
    </citation>
    <scope>NUCLEOTIDE SEQUENCE [LARGE SCALE GENOMIC DNA]</scope>
    <source>
        <strain evidence="3">DSM 11116</strain>
    </source>
</reference>
<name>A0A212TQ73_9BACT</name>
<organism evidence="2 3">
    <name type="scientific">Hymenobacter gelipurpurascens</name>
    <dbReference type="NCBI Taxonomy" id="89968"/>
    <lineage>
        <taxon>Bacteria</taxon>
        <taxon>Pseudomonadati</taxon>
        <taxon>Bacteroidota</taxon>
        <taxon>Cytophagia</taxon>
        <taxon>Cytophagales</taxon>
        <taxon>Hymenobacteraceae</taxon>
        <taxon>Hymenobacter</taxon>
    </lineage>
</organism>
<keyword evidence="1" id="KW-0472">Membrane</keyword>
<feature type="transmembrane region" description="Helical" evidence="1">
    <location>
        <begin position="24"/>
        <end position="43"/>
    </location>
</feature>
<accession>A0A212TQ73</accession>
<dbReference type="Proteomes" id="UP000198131">
    <property type="component" value="Unassembled WGS sequence"/>
</dbReference>
<evidence type="ECO:0000313" key="2">
    <source>
        <dbReference type="EMBL" id="SNC68179.1"/>
    </source>
</evidence>
<evidence type="ECO:0000256" key="1">
    <source>
        <dbReference type="SAM" id="Phobius"/>
    </source>
</evidence>
<dbReference type="EMBL" id="FYEW01000001">
    <property type="protein sequence ID" value="SNC68179.1"/>
    <property type="molecule type" value="Genomic_DNA"/>
</dbReference>
<proteinExistence type="predicted"/>
<evidence type="ECO:0000313" key="3">
    <source>
        <dbReference type="Proteomes" id="UP000198131"/>
    </source>
</evidence>
<dbReference type="AlphaFoldDB" id="A0A212TQ73"/>
<protein>
    <submittedName>
        <fullName evidence="2">Uncharacterized protein</fullName>
    </submittedName>
</protein>
<keyword evidence="1" id="KW-1133">Transmembrane helix</keyword>
<keyword evidence="1" id="KW-0812">Transmembrane</keyword>